<evidence type="ECO:0000313" key="1">
    <source>
        <dbReference type="EMBL" id="CAG8691075.1"/>
    </source>
</evidence>
<dbReference type="Proteomes" id="UP000789570">
    <property type="component" value="Unassembled WGS sequence"/>
</dbReference>
<accession>A0A9N9EUV7</accession>
<evidence type="ECO:0000313" key="2">
    <source>
        <dbReference type="Proteomes" id="UP000789570"/>
    </source>
</evidence>
<comment type="caution">
    <text evidence="1">The sequence shown here is derived from an EMBL/GenBank/DDBJ whole genome shotgun (WGS) entry which is preliminary data.</text>
</comment>
<dbReference type="EMBL" id="CAJVPQ010006937">
    <property type="protein sequence ID" value="CAG8691075.1"/>
    <property type="molecule type" value="Genomic_DNA"/>
</dbReference>
<proteinExistence type="predicted"/>
<feature type="non-terminal residue" evidence="1">
    <location>
        <position position="66"/>
    </location>
</feature>
<name>A0A9N9EUV7_9GLOM</name>
<protein>
    <submittedName>
        <fullName evidence="1">13026_t:CDS:1</fullName>
    </submittedName>
</protein>
<reference evidence="1" key="1">
    <citation type="submission" date="2021-06" db="EMBL/GenBank/DDBJ databases">
        <authorList>
            <person name="Kallberg Y."/>
            <person name="Tangrot J."/>
            <person name="Rosling A."/>
        </authorList>
    </citation>
    <scope>NUCLEOTIDE SEQUENCE</scope>
    <source>
        <strain evidence="1">UK204</strain>
    </source>
</reference>
<gene>
    <name evidence="1" type="ORF">FCALED_LOCUS12961</name>
</gene>
<keyword evidence="2" id="KW-1185">Reference proteome</keyword>
<organism evidence="1 2">
    <name type="scientific">Funneliformis caledonium</name>
    <dbReference type="NCBI Taxonomy" id="1117310"/>
    <lineage>
        <taxon>Eukaryota</taxon>
        <taxon>Fungi</taxon>
        <taxon>Fungi incertae sedis</taxon>
        <taxon>Mucoromycota</taxon>
        <taxon>Glomeromycotina</taxon>
        <taxon>Glomeromycetes</taxon>
        <taxon>Glomerales</taxon>
        <taxon>Glomeraceae</taxon>
        <taxon>Funneliformis</taxon>
    </lineage>
</organism>
<sequence>MDKPTTSTVKDTATKQVYLENATPVSKDTNKIYMNQLGLFVKRSKVRPRLLTRHQALFKSLNKLLT</sequence>
<dbReference type="AlphaFoldDB" id="A0A9N9EUV7"/>